<reference evidence="1 2" key="1">
    <citation type="journal article" date="2022" name="bioRxiv">
        <title>The genome of the oomycete Peronosclerospora sorghi, a cosmopolitan pathogen of maize and sorghum, is inflated with dispersed pseudogenes.</title>
        <authorList>
            <person name="Fletcher K."/>
            <person name="Martin F."/>
            <person name="Isakeit T."/>
            <person name="Cavanaugh K."/>
            <person name="Magill C."/>
            <person name="Michelmore R."/>
        </authorList>
    </citation>
    <scope>NUCLEOTIDE SEQUENCE [LARGE SCALE GENOMIC DNA]</scope>
    <source>
        <strain evidence="1">P6</strain>
    </source>
</reference>
<name>A0ACC0WG57_9STRA</name>
<accession>A0ACC0WG57</accession>
<evidence type="ECO:0000313" key="1">
    <source>
        <dbReference type="EMBL" id="KAI9917068.1"/>
    </source>
</evidence>
<gene>
    <name evidence="1" type="ORF">PsorP6_017019</name>
</gene>
<protein>
    <submittedName>
        <fullName evidence="1">Uncharacterized protein</fullName>
    </submittedName>
</protein>
<comment type="caution">
    <text evidence="1">The sequence shown here is derived from an EMBL/GenBank/DDBJ whole genome shotgun (WGS) entry which is preliminary data.</text>
</comment>
<proteinExistence type="predicted"/>
<organism evidence="1 2">
    <name type="scientific">Peronosclerospora sorghi</name>
    <dbReference type="NCBI Taxonomy" id="230839"/>
    <lineage>
        <taxon>Eukaryota</taxon>
        <taxon>Sar</taxon>
        <taxon>Stramenopiles</taxon>
        <taxon>Oomycota</taxon>
        <taxon>Peronosporomycetes</taxon>
        <taxon>Peronosporales</taxon>
        <taxon>Peronosporaceae</taxon>
        <taxon>Peronosclerospora</taxon>
    </lineage>
</organism>
<dbReference type="Proteomes" id="UP001163321">
    <property type="component" value="Chromosome 2"/>
</dbReference>
<dbReference type="EMBL" id="CM047581">
    <property type="protein sequence ID" value="KAI9917068.1"/>
    <property type="molecule type" value="Genomic_DNA"/>
</dbReference>
<sequence>MPTTEFVDDDEEMGDVGHALAAADESQIMNHPRADADEIKDEEAELKSDVKASAMEIDEVEE</sequence>
<keyword evidence="2" id="KW-1185">Reference proteome</keyword>
<evidence type="ECO:0000313" key="2">
    <source>
        <dbReference type="Proteomes" id="UP001163321"/>
    </source>
</evidence>